<evidence type="ECO:0000313" key="3">
    <source>
        <dbReference type="EMBL" id="ETO21298.1"/>
    </source>
</evidence>
<proteinExistence type="predicted"/>
<feature type="region of interest" description="Disordered" evidence="1">
    <location>
        <begin position="1"/>
        <end position="36"/>
    </location>
</feature>
<dbReference type="Proteomes" id="UP000023152">
    <property type="component" value="Unassembled WGS sequence"/>
</dbReference>
<keyword evidence="4" id="KW-1185">Reference proteome</keyword>
<organism evidence="3 4">
    <name type="scientific">Reticulomyxa filosa</name>
    <dbReference type="NCBI Taxonomy" id="46433"/>
    <lineage>
        <taxon>Eukaryota</taxon>
        <taxon>Sar</taxon>
        <taxon>Rhizaria</taxon>
        <taxon>Retaria</taxon>
        <taxon>Foraminifera</taxon>
        <taxon>Monothalamids</taxon>
        <taxon>Reticulomyxidae</taxon>
        <taxon>Reticulomyxa</taxon>
    </lineage>
</organism>
<keyword evidence="2" id="KW-0812">Transmembrane</keyword>
<comment type="caution">
    <text evidence="3">The sequence shown here is derived from an EMBL/GenBank/DDBJ whole genome shotgun (WGS) entry which is preliminary data.</text>
</comment>
<dbReference type="EMBL" id="ASPP01011766">
    <property type="protein sequence ID" value="ETO21298.1"/>
    <property type="molecule type" value="Genomic_DNA"/>
</dbReference>
<keyword evidence="2" id="KW-0472">Membrane</keyword>
<protein>
    <submittedName>
        <fullName evidence="3">Uncharacterized protein</fullName>
    </submittedName>
</protein>
<dbReference type="AlphaFoldDB" id="X6N5U2"/>
<gene>
    <name evidence="3" type="ORF">RFI_15905</name>
</gene>
<sequence length="118" mass="12713">MKDSLNGIFEKSKEGRKKKKKKKKKKQQLVQKRATGRGILEETTSFGELEHGCDIKPTMVGDGIVIALGSQSILRSLSPPAEAKVVNSSTTSRSRSLSMIAGFLVSASIALIVAVLEL</sequence>
<name>X6N5U2_RETFI</name>
<accession>X6N5U2</accession>
<reference evidence="3 4" key="1">
    <citation type="journal article" date="2013" name="Curr. Biol.">
        <title>The Genome of the Foraminiferan Reticulomyxa filosa.</title>
        <authorList>
            <person name="Glockner G."/>
            <person name="Hulsmann N."/>
            <person name="Schleicher M."/>
            <person name="Noegel A.A."/>
            <person name="Eichinger L."/>
            <person name="Gallinger C."/>
            <person name="Pawlowski J."/>
            <person name="Sierra R."/>
            <person name="Euteneuer U."/>
            <person name="Pillet L."/>
            <person name="Moustafa A."/>
            <person name="Platzer M."/>
            <person name="Groth M."/>
            <person name="Szafranski K."/>
            <person name="Schliwa M."/>
        </authorList>
    </citation>
    <scope>NUCLEOTIDE SEQUENCE [LARGE SCALE GENOMIC DNA]</scope>
</reference>
<evidence type="ECO:0000256" key="1">
    <source>
        <dbReference type="SAM" id="MobiDB-lite"/>
    </source>
</evidence>
<feature type="transmembrane region" description="Helical" evidence="2">
    <location>
        <begin position="97"/>
        <end position="116"/>
    </location>
</feature>
<keyword evidence="2" id="KW-1133">Transmembrane helix</keyword>
<evidence type="ECO:0000256" key="2">
    <source>
        <dbReference type="SAM" id="Phobius"/>
    </source>
</evidence>
<evidence type="ECO:0000313" key="4">
    <source>
        <dbReference type="Proteomes" id="UP000023152"/>
    </source>
</evidence>
<feature type="compositionally biased region" description="Basic residues" evidence="1">
    <location>
        <begin position="14"/>
        <end position="27"/>
    </location>
</feature>